<sequence>MINSSHWTKLLSAGRQKNPMAPYPYHTYSLGWAPMPAVVFPLGAVFTHLVGAASHGSSGAHSVLSPYLLLSDFTSANHTSARFAHEIRFAASHHQLLS</sequence>
<comment type="caution">
    <text evidence="1">The sequence shown here is derived from an EMBL/GenBank/DDBJ whole genome shotgun (WGS) entry which is preliminary data.</text>
</comment>
<dbReference type="Proteomes" id="UP000324222">
    <property type="component" value="Unassembled WGS sequence"/>
</dbReference>
<evidence type="ECO:0000313" key="1">
    <source>
        <dbReference type="EMBL" id="MPC54867.1"/>
    </source>
</evidence>
<proteinExistence type="predicted"/>
<name>A0A5B7GC55_PORTR</name>
<organism evidence="1 2">
    <name type="scientific">Portunus trituberculatus</name>
    <name type="common">Swimming crab</name>
    <name type="synonym">Neptunus trituberculatus</name>
    <dbReference type="NCBI Taxonomy" id="210409"/>
    <lineage>
        <taxon>Eukaryota</taxon>
        <taxon>Metazoa</taxon>
        <taxon>Ecdysozoa</taxon>
        <taxon>Arthropoda</taxon>
        <taxon>Crustacea</taxon>
        <taxon>Multicrustacea</taxon>
        <taxon>Malacostraca</taxon>
        <taxon>Eumalacostraca</taxon>
        <taxon>Eucarida</taxon>
        <taxon>Decapoda</taxon>
        <taxon>Pleocyemata</taxon>
        <taxon>Brachyura</taxon>
        <taxon>Eubrachyura</taxon>
        <taxon>Portunoidea</taxon>
        <taxon>Portunidae</taxon>
        <taxon>Portuninae</taxon>
        <taxon>Portunus</taxon>
    </lineage>
</organism>
<protein>
    <submittedName>
        <fullName evidence="1">Uncharacterized protein</fullName>
    </submittedName>
</protein>
<dbReference type="EMBL" id="VSRR010012694">
    <property type="protein sequence ID" value="MPC54867.1"/>
    <property type="molecule type" value="Genomic_DNA"/>
</dbReference>
<evidence type="ECO:0000313" key="2">
    <source>
        <dbReference type="Proteomes" id="UP000324222"/>
    </source>
</evidence>
<reference evidence="1 2" key="1">
    <citation type="submission" date="2019-05" db="EMBL/GenBank/DDBJ databases">
        <title>Another draft genome of Portunus trituberculatus and its Hox gene families provides insights of decapod evolution.</title>
        <authorList>
            <person name="Jeong J.-H."/>
            <person name="Song I."/>
            <person name="Kim S."/>
            <person name="Choi T."/>
            <person name="Kim D."/>
            <person name="Ryu S."/>
            <person name="Kim W."/>
        </authorList>
    </citation>
    <scope>NUCLEOTIDE SEQUENCE [LARGE SCALE GENOMIC DNA]</scope>
    <source>
        <tissue evidence="1">Muscle</tissue>
    </source>
</reference>
<keyword evidence="2" id="KW-1185">Reference proteome</keyword>
<dbReference type="AlphaFoldDB" id="A0A5B7GC55"/>
<accession>A0A5B7GC55</accession>
<gene>
    <name evidence="1" type="ORF">E2C01_048796</name>
</gene>